<sequence>MTAPHKATLRALLLTAVLAAGLSACNRDREPAAPDAAATPGQPAAVTPADAAAPMAFESKTPYADVRLTLPDALKRQTDLHARLYAEEVRLLRQFAEGAQGELTEAGADTDRPKFEKTITITAALETGKLFSLKRVDFDYSGGAHPNTLTSGILWDKALKRRLGLADLFRKNADLTVLDQALCSAINAAKRARVPDSVSVPLSGPPGASCPRAADTAFVLAPGTVSGKAAGLIFFIGPYQVGPYAEGGYELAIPVTGFRSLLAIAYADDFAGQLLKAGDVTPVMTVSPAPATT</sequence>
<protein>
    <recommendedName>
        <fullName evidence="4">DUF3298 domain-containing protein</fullName>
    </recommendedName>
</protein>
<name>A0ABQ6BFQ7_9CAUL</name>
<dbReference type="PROSITE" id="PS51257">
    <property type="entry name" value="PROKAR_LIPOPROTEIN"/>
    <property type="match status" value="1"/>
</dbReference>
<feature type="signal peptide" evidence="1">
    <location>
        <begin position="1"/>
        <end position="19"/>
    </location>
</feature>
<accession>A0ABQ6BFQ7</accession>
<keyword evidence="3" id="KW-1185">Reference proteome</keyword>
<proteinExistence type="predicted"/>
<dbReference type="Gene3D" id="3.30.565.40">
    <property type="entry name" value="Fervidobacterium nodosum Rt17-B1 like"/>
    <property type="match status" value="1"/>
</dbReference>
<evidence type="ECO:0008006" key="4">
    <source>
        <dbReference type="Google" id="ProtNLM"/>
    </source>
</evidence>
<dbReference type="EMBL" id="BSOY01000002">
    <property type="protein sequence ID" value="GLS00214.1"/>
    <property type="molecule type" value="Genomic_DNA"/>
</dbReference>
<dbReference type="Proteomes" id="UP001156921">
    <property type="component" value="Unassembled WGS sequence"/>
</dbReference>
<dbReference type="RefSeq" id="WP_284220209.1">
    <property type="nucleotide sequence ID" value="NZ_BSOY01000002.1"/>
</dbReference>
<evidence type="ECO:0000313" key="3">
    <source>
        <dbReference type="Proteomes" id="UP001156921"/>
    </source>
</evidence>
<evidence type="ECO:0000313" key="2">
    <source>
        <dbReference type="EMBL" id="GLS00214.1"/>
    </source>
</evidence>
<organism evidence="2 3">
    <name type="scientific">Brevundimonas denitrificans</name>
    <dbReference type="NCBI Taxonomy" id="1443434"/>
    <lineage>
        <taxon>Bacteria</taxon>
        <taxon>Pseudomonadati</taxon>
        <taxon>Pseudomonadota</taxon>
        <taxon>Alphaproteobacteria</taxon>
        <taxon>Caulobacterales</taxon>
        <taxon>Caulobacteraceae</taxon>
        <taxon>Brevundimonas</taxon>
    </lineage>
</organism>
<comment type="caution">
    <text evidence="2">The sequence shown here is derived from an EMBL/GenBank/DDBJ whole genome shotgun (WGS) entry which is preliminary data.</text>
</comment>
<feature type="chain" id="PRO_5045748700" description="DUF3298 domain-containing protein" evidence="1">
    <location>
        <begin position="20"/>
        <end position="293"/>
    </location>
</feature>
<reference evidence="3" key="1">
    <citation type="journal article" date="2019" name="Int. J. Syst. Evol. Microbiol.">
        <title>The Global Catalogue of Microorganisms (GCM) 10K type strain sequencing project: providing services to taxonomists for standard genome sequencing and annotation.</title>
        <authorList>
            <consortium name="The Broad Institute Genomics Platform"/>
            <consortium name="The Broad Institute Genome Sequencing Center for Infectious Disease"/>
            <person name="Wu L."/>
            <person name="Ma J."/>
        </authorList>
    </citation>
    <scope>NUCLEOTIDE SEQUENCE [LARGE SCALE GENOMIC DNA]</scope>
    <source>
        <strain evidence="3">NBRC 110107</strain>
    </source>
</reference>
<gene>
    <name evidence="2" type="ORF">GCM10007859_02180</name>
</gene>
<keyword evidence="1" id="KW-0732">Signal</keyword>
<evidence type="ECO:0000256" key="1">
    <source>
        <dbReference type="SAM" id="SignalP"/>
    </source>
</evidence>